<accession>F0RKX9</accession>
<dbReference type="AlphaFoldDB" id="F0RKX9"/>
<feature type="region of interest" description="Disordered" evidence="1">
    <location>
        <begin position="69"/>
        <end position="88"/>
    </location>
</feature>
<name>F0RKX9_DEIPM</name>
<evidence type="ECO:0000256" key="1">
    <source>
        <dbReference type="SAM" id="MobiDB-lite"/>
    </source>
</evidence>
<evidence type="ECO:0000256" key="2">
    <source>
        <dbReference type="SAM" id="Phobius"/>
    </source>
</evidence>
<dbReference type="Proteomes" id="UP000007718">
    <property type="component" value="Chromosome"/>
</dbReference>
<feature type="transmembrane region" description="Helical" evidence="2">
    <location>
        <begin position="43"/>
        <end position="63"/>
    </location>
</feature>
<reference evidence="4" key="1">
    <citation type="submission" date="2011-02" db="EMBL/GenBank/DDBJ databases">
        <title>The complete sequence of chromosome of Deinococcus proteolyticus DSM 20540.</title>
        <authorList>
            <consortium name="US DOE Joint Genome Institute (JGI-PGF)"/>
            <person name="Lucas S."/>
            <person name="Copeland A."/>
            <person name="Lapidus A."/>
            <person name="Bruce D."/>
            <person name="Goodwin L."/>
            <person name="Pitluck S."/>
            <person name="Kyrpides N."/>
            <person name="Mavromatis K."/>
            <person name="Pagani I."/>
            <person name="Ivanova N."/>
            <person name="Ovchinnikova G."/>
            <person name="Zeytun A."/>
            <person name="Detter J.C."/>
            <person name="Han C."/>
            <person name="Land M."/>
            <person name="Hauser L."/>
            <person name="Markowitz V."/>
            <person name="Cheng J.-F."/>
            <person name="Hugenholtz P."/>
            <person name="Woyke T."/>
            <person name="Wu D."/>
            <person name="Pukall R."/>
            <person name="Steenblock K."/>
            <person name="Brambilla E."/>
            <person name="Klenk H.-P."/>
            <person name="Eisen J.A."/>
        </authorList>
    </citation>
    <scope>NUCLEOTIDE SEQUENCE [LARGE SCALE GENOMIC DNA]</scope>
    <source>
        <strain evidence="4">ATCC 35074 / DSM 20540 / JCM 6276 / NBRC 101906 / NCIMB 13154 / VKM Ac-1939 / CCM 2703 / MRP</strain>
    </source>
</reference>
<evidence type="ECO:0000313" key="3">
    <source>
        <dbReference type="EMBL" id="ADY25752.1"/>
    </source>
</evidence>
<reference evidence="3 4" key="2">
    <citation type="journal article" date="2012" name="Stand. Genomic Sci.">
        <title>Complete genome sequence of the orange-red pigmented, radioresistant Deinococcus proteolyticus type strain (MRP(T)).</title>
        <authorList>
            <person name="Copeland A."/>
            <person name="Zeytun A."/>
            <person name="Yassawong M."/>
            <person name="Nolan M."/>
            <person name="Lucas S."/>
            <person name="Hammon N."/>
            <person name="Deshpande S."/>
            <person name="Cheng J.F."/>
            <person name="Han C."/>
            <person name="Tapia R."/>
            <person name="Goodwin L.A."/>
            <person name="Pitluck S."/>
            <person name="Mavromatis K."/>
            <person name="Liolios K."/>
            <person name="Pagani I."/>
            <person name="Ivanova N."/>
            <person name="Mikhailova N."/>
            <person name="Pati A."/>
            <person name="Chen A."/>
            <person name="Palaniappan K."/>
            <person name="Land M."/>
            <person name="Hauser L."/>
            <person name="Jeffries C.D."/>
            <person name="Brambilla E.M."/>
            <person name="Rohde M."/>
            <person name="Sikorski J."/>
            <person name="Pukall R."/>
            <person name="Goker M."/>
            <person name="Detter J.C."/>
            <person name="Woyke T."/>
            <person name="Bristow J."/>
            <person name="Eisen J.A."/>
            <person name="Markowitz V."/>
            <person name="Hugenholtz P."/>
            <person name="Kyrpides N.C."/>
            <person name="Klenk H.P."/>
            <person name="Lapidus A."/>
        </authorList>
    </citation>
    <scope>NUCLEOTIDE SEQUENCE [LARGE SCALE GENOMIC DNA]</scope>
    <source>
        <strain evidence="4">ATCC 35074 / DSM 20540 / JCM 6276 / NBRC 101906 / NCIMB 13154 / VKM Ac-1939 / CCM 2703 / MRP</strain>
    </source>
</reference>
<sequence length="88" mass="9588">MTPPDKLLDDQTRARIRAEEEYRAQVRTELPRNSSERGLGRSVAALLLGLLLLLLLGAGMWFLSQPVEDSRENAAPVTTSAPSSSAQP</sequence>
<dbReference type="EMBL" id="CP002536">
    <property type="protein sequence ID" value="ADY25752.1"/>
    <property type="molecule type" value="Genomic_DNA"/>
</dbReference>
<keyword evidence="4" id="KW-1185">Reference proteome</keyword>
<keyword evidence="2" id="KW-0812">Transmembrane</keyword>
<gene>
    <name evidence="3" type="ordered locus">Deipr_0590</name>
</gene>
<feature type="compositionally biased region" description="Low complexity" evidence="1">
    <location>
        <begin position="74"/>
        <end position="88"/>
    </location>
</feature>
<keyword evidence="2" id="KW-0472">Membrane</keyword>
<dbReference type="KEGG" id="dpt:Deipr_0590"/>
<dbReference type="RefSeq" id="WP_013614361.1">
    <property type="nucleotide sequence ID" value="NC_015161.1"/>
</dbReference>
<dbReference type="HOGENOM" id="CLU_2463968_0_0_0"/>
<evidence type="ECO:0000313" key="4">
    <source>
        <dbReference type="Proteomes" id="UP000007718"/>
    </source>
</evidence>
<organism evidence="3 4">
    <name type="scientific">Deinococcus proteolyticus (strain ATCC 35074 / DSM 20540 / JCM 6276 / NBRC 101906 / NCIMB 13154 / VKM Ac-1939 / CCM 2703 / MRP)</name>
    <dbReference type="NCBI Taxonomy" id="693977"/>
    <lineage>
        <taxon>Bacteria</taxon>
        <taxon>Thermotogati</taxon>
        <taxon>Deinococcota</taxon>
        <taxon>Deinococci</taxon>
        <taxon>Deinococcales</taxon>
        <taxon>Deinococcaceae</taxon>
        <taxon>Deinococcus</taxon>
    </lineage>
</organism>
<proteinExistence type="predicted"/>
<keyword evidence="2" id="KW-1133">Transmembrane helix</keyword>
<protein>
    <submittedName>
        <fullName evidence="3">Uncharacterized protein</fullName>
    </submittedName>
</protein>